<dbReference type="Gene3D" id="3.40.50.620">
    <property type="entry name" value="HUPs"/>
    <property type="match status" value="1"/>
</dbReference>
<name>A0A8C0DD48_BALMU</name>
<reference evidence="8" key="1">
    <citation type="submission" date="2023-09" db="UniProtKB">
        <authorList>
            <consortium name="Ensembl"/>
        </authorList>
    </citation>
    <scope>IDENTIFICATION</scope>
</reference>
<dbReference type="InterPro" id="IPR002305">
    <property type="entry name" value="aa-tRNA-synth_Ic"/>
</dbReference>
<dbReference type="PANTHER" id="PTHR11766">
    <property type="entry name" value="TYROSYL-TRNA SYNTHETASE"/>
    <property type="match status" value="1"/>
</dbReference>
<protein>
    <submittedName>
        <fullName evidence="8">Uncharacterized protein</fullName>
    </submittedName>
</protein>
<keyword evidence="2 7" id="KW-0547">Nucleotide-binding</keyword>
<dbReference type="GO" id="GO:0005739">
    <property type="term" value="C:mitochondrion"/>
    <property type="evidence" value="ECO:0007669"/>
    <property type="project" value="TreeGrafter"/>
</dbReference>
<keyword evidence="4 7" id="KW-0648">Protein biosynthesis</keyword>
<dbReference type="GeneTree" id="ENSGT00390000013709"/>
<dbReference type="GO" id="GO:0006418">
    <property type="term" value="P:tRNA aminoacylation for protein translation"/>
    <property type="evidence" value="ECO:0007669"/>
    <property type="project" value="InterPro"/>
</dbReference>
<evidence type="ECO:0000256" key="2">
    <source>
        <dbReference type="ARBA" id="ARBA00022741"/>
    </source>
</evidence>
<evidence type="ECO:0000256" key="7">
    <source>
        <dbReference type="RuleBase" id="RU363036"/>
    </source>
</evidence>
<proteinExistence type="inferred from homology"/>
<evidence type="ECO:0000256" key="6">
    <source>
        <dbReference type="ARBA" id="ARBA00048248"/>
    </source>
</evidence>
<keyword evidence="3 7" id="KW-0067">ATP-binding</keyword>
<evidence type="ECO:0000256" key="4">
    <source>
        <dbReference type="ARBA" id="ARBA00022917"/>
    </source>
</evidence>
<dbReference type="InterPro" id="IPR024088">
    <property type="entry name" value="Tyr-tRNA-ligase_bac-type"/>
</dbReference>
<accession>A0A8C0DD48</accession>
<dbReference type="GO" id="GO:0005524">
    <property type="term" value="F:ATP binding"/>
    <property type="evidence" value="ECO:0007669"/>
    <property type="project" value="UniProtKB-KW"/>
</dbReference>
<dbReference type="AlphaFoldDB" id="A0A8C0DD48"/>
<organism evidence="8">
    <name type="scientific">Balaenoptera musculus</name>
    <name type="common">Blue whale</name>
    <dbReference type="NCBI Taxonomy" id="9771"/>
    <lineage>
        <taxon>Eukaryota</taxon>
        <taxon>Metazoa</taxon>
        <taxon>Chordata</taxon>
        <taxon>Craniata</taxon>
        <taxon>Vertebrata</taxon>
        <taxon>Euteleostomi</taxon>
        <taxon>Mammalia</taxon>
        <taxon>Eutheria</taxon>
        <taxon>Laurasiatheria</taxon>
        <taxon>Artiodactyla</taxon>
        <taxon>Whippomorpha</taxon>
        <taxon>Cetacea</taxon>
        <taxon>Mysticeti</taxon>
        <taxon>Balaenopteridae</taxon>
        <taxon>Balaenoptera</taxon>
    </lineage>
</organism>
<dbReference type="GO" id="GO:0005829">
    <property type="term" value="C:cytosol"/>
    <property type="evidence" value="ECO:0007669"/>
    <property type="project" value="TreeGrafter"/>
</dbReference>
<evidence type="ECO:0000313" key="8">
    <source>
        <dbReference type="Ensembl" id="ENSBMSP00010019759.1"/>
    </source>
</evidence>
<comment type="similarity">
    <text evidence="7">Belongs to the class-I aminoacyl-tRNA synthetase family.</text>
</comment>
<dbReference type="SUPFAM" id="SSF52374">
    <property type="entry name" value="Nucleotidylyl transferase"/>
    <property type="match status" value="1"/>
</dbReference>
<dbReference type="PANTHER" id="PTHR11766:SF0">
    <property type="entry name" value="TYROSINE--TRNA LIGASE, MITOCHONDRIAL"/>
    <property type="match status" value="1"/>
</dbReference>
<dbReference type="InterPro" id="IPR014729">
    <property type="entry name" value="Rossmann-like_a/b/a_fold"/>
</dbReference>
<dbReference type="Pfam" id="PF00579">
    <property type="entry name" value="tRNA-synt_1b"/>
    <property type="match status" value="1"/>
</dbReference>
<dbReference type="Ensembl" id="ENSBMST00010021826.1">
    <property type="protein sequence ID" value="ENSBMSP00010019759.1"/>
    <property type="gene ID" value="ENSBMSG00010014392.1"/>
</dbReference>
<keyword evidence="5 7" id="KW-0030">Aminoacyl-tRNA synthetase</keyword>
<sequence length="217" mass="23536">MAAPMLQCISQVWPLGLREAHTGAQGFLVAQKARGLFKEFFPGRVMKRELPELFRRGAARRATCPRSSTRGFDPTAGSLHVGRLLAPLGLSHSQRAGHSTPALVGGAAARLGDPSGGSNEREARDAEHLRINAPALRQGLKALAADHRQLLTNGRTQGSFTLLDTSVWSQRYHLGHFLAAVGGHFRRGTLLSRLSMQPQLKSLERMRLFLIPGAPGL</sequence>
<evidence type="ECO:0000256" key="3">
    <source>
        <dbReference type="ARBA" id="ARBA00022840"/>
    </source>
</evidence>
<keyword evidence="1 7" id="KW-0436">Ligase</keyword>
<dbReference type="GO" id="GO:0004831">
    <property type="term" value="F:tyrosine-tRNA ligase activity"/>
    <property type="evidence" value="ECO:0007669"/>
    <property type="project" value="UniProtKB-EC"/>
</dbReference>
<evidence type="ECO:0000256" key="5">
    <source>
        <dbReference type="ARBA" id="ARBA00023146"/>
    </source>
</evidence>
<evidence type="ECO:0000256" key="1">
    <source>
        <dbReference type="ARBA" id="ARBA00022598"/>
    </source>
</evidence>
<comment type="catalytic activity">
    <reaction evidence="6">
        <text>tRNA(Tyr) + L-tyrosine + ATP = L-tyrosyl-tRNA(Tyr) + AMP + diphosphate + H(+)</text>
        <dbReference type="Rhea" id="RHEA:10220"/>
        <dbReference type="Rhea" id="RHEA-COMP:9706"/>
        <dbReference type="Rhea" id="RHEA-COMP:9707"/>
        <dbReference type="ChEBI" id="CHEBI:15378"/>
        <dbReference type="ChEBI" id="CHEBI:30616"/>
        <dbReference type="ChEBI" id="CHEBI:33019"/>
        <dbReference type="ChEBI" id="CHEBI:58315"/>
        <dbReference type="ChEBI" id="CHEBI:78442"/>
        <dbReference type="ChEBI" id="CHEBI:78536"/>
        <dbReference type="ChEBI" id="CHEBI:456215"/>
        <dbReference type="EC" id="6.1.1.1"/>
    </reaction>
</comment>